<reference evidence="4 5" key="1">
    <citation type="submission" date="2024-05" db="EMBL/GenBank/DDBJ databases">
        <authorList>
            <person name="Wallberg A."/>
        </authorList>
    </citation>
    <scope>NUCLEOTIDE SEQUENCE [LARGE SCALE GENOMIC DNA]</scope>
</reference>
<gene>
    <name evidence="4" type="ORF">MNOR_LOCUS14320</name>
</gene>
<name>A0AAV2QQL6_MEGNR</name>
<dbReference type="GO" id="GO:1990904">
    <property type="term" value="C:ribonucleoprotein complex"/>
    <property type="evidence" value="ECO:0007669"/>
    <property type="project" value="UniProtKB-KW"/>
</dbReference>
<dbReference type="Gene3D" id="3.30.1330.30">
    <property type="match status" value="1"/>
</dbReference>
<sequence>MGKIKEEKQDPDETIPTEGEELTYEEKLKFVSVIANPMATKKQTSRIYKLIKKASKQKTYLRTGLKEVQGKIRKGESGIVIFAGDVTPIEIMCHMPGVCEEKEMPYIYTPSRNDIGTAMGVKRGSLTVMIRENPEYQELYDKVLEDIKSTTVPV</sequence>
<evidence type="ECO:0000256" key="2">
    <source>
        <dbReference type="ARBA" id="ARBA00023274"/>
    </source>
</evidence>
<dbReference type="PANTHER" id="PTHR23105">
    <property type="entry name" value="RIBOSOMAL PROTEIN L7AE FAMILY MEMBER"/>
    <property type="match status" value="1"/>
</dbReference>
<organism evidence="4 5">
    <name type="scientific">Meganyctiphanes norvegica</name>
    <name type="common">Northern krill</name>
    <name type="synonym">Thysanopoda norvegica</name>
    <dbReference type="NCBI Taxonomy" id="48144"/>
    <lineage>
        <taxon>Eukaryota</taxon>
        <taxon>Metazoa</taxon>
        <taxon>Ecdysozoa</taxon>
        <taxon>Arthropoda</taxon>
        <taxon>Crustacea</taxon>
        <taxon>Multicrustacea</taxon>
        <taxon>Malacostraca</taxon>
        <taxon>Eumalacostraca</taxon>
        <taxon>Eucarida</taxon>
        <taxon>Euphausiacea</taxon>
        <taxon>Euphausiidae</taxon>
        <taxon>Meganyctiphanes</taxon>
    </lineage>
</organism>
<dbReference type="GO" id="GO:0003723">
    <property type="term" value="F:RNA binding"/>
    <property type="evidence" value="ECO:0007669"/>
    <property type="project" value="InterPro"/>
</dbReference>
<dbReference type="Pfam" id="PF01248">
    <property type="entry name" value="Ribosomal_L7Ae"/>
    <property type="match status" value="1"/>
</dbReference>
<evidence type="ECO:0000313" key="4">
    <source>
        <dbReference type="EMBL" id="CAL4091362.1"/>
    </source>
</evidence>
<evidence type="ECO:0000259" key="3">
    <source>
        <dbReference type="Pfam" id="PF01248"/>
    </source>
</evidence>
<protein>
    <recommendedName>
        <fullName evidence="3">Ribosomal protein eL8/eL30/eS12/Gadd45 domain-containing protein</fullName>
    </recommendedName>
</protein>
<dbReference type="SUPFAM" id="SSF55315">
    <property type="entry name" value="L30e-like"/>
    <property type="match status" value="1"/>
</dbReference>
<dbReference type="InterPro" id="IPR018492">
    <property type="entry name" value="Ribosomal_eL8/Nhp2"/>
</dbReference>
<dbReference type="InterPro" id="IPR029064">
    <property type="entry name" value="Ribosomal_eL30-like_sf"/>
</dbReference>
<dbReference type="EMBL" id="CAXKWB010008527">
    <property type="protein sequence ID" value="CAL4091362.1"/>
    <property type="molecule type" value="Genomic_DNA"/>
</dbReference>
<evidence type="ECO:0000313" key="5">
    <source>
        <dbReference type="Proteomes" id="UP001497623"/>
    </source>
</evidence>
<comment type="similarity">
    <text evidence="1">Belongs to the eukaryotic ribosomal protein eL8 family.</text>
</comment>
<evidence type="ECO:0000256" key="1">
    <source>
        <dbReference type="ARBA" id="ARBA00007337"/>
    </source>
</evidence>
<accession>A0AAV2QQL6</accession>
<feature type="domain" description="Ribosomal protein eL8/eL30/eS12/Gadd45" evidence="3">
    <location>
        <begin position="46"/>
        <end position="139"/>
    </location>
</feature>
<dbReference type="Proteomes" id="UP001497623">
    <property type="component" value="Unassembled WGS sequence"/>
</dbReference>
<dbReference type="InterPro" id="IPR004038">
    <property type="entry name" value="Ribosomal_eL8/eL30/eS12/Gad45"/>
</dbReference>
<comment type="caution">
    <text evidence="4">The sequence shown here is derived from an EMBL/GenBank/DDBJ whole genome shotgun (WGS) entry which is preliminary data.</text>
</comment>
<dbReference type="AlphaFoldDB" id="A0AAV2QQL6"/>
<dbReference type="PRINTS" id="PR00881">
    <property type="entry name" value="L7ARS6FAMILY"/>
</dbReference>
<proteinExistence type="inferred from homology"/>
<keyword evidence="5" id="KW-1185">Reference proteome</keyword>
<dbReference type="InterPro" id="IPR050257">
    <property type="entry name" value="eL8/uL1-like"/>
</dbReference>
<keyword evidence="2" id="KW-0687">Ribonucleoprotein</keyword>